<evidence type="ECO:0000259" key="1">
    <source>
        <dbReference type="Pfam" id="PF04909"/>
    </source>
</evidence>
<comment type="caution">
    <text evidence="2">The sequence shown here is derived from an EMBL/GenBank/DDBJ whole genome shotgun (WGS) entry which is preliminary data.</text>
</comment>
<keyword evidence="3" id="KW-1185">Reference proteome</keyword>
<dbReference type="Proteomes" id="UP000654075">
    <property type="component" value="Unassembled WGS sequence"/>
</dbReference>
<dbReference type="InterPro" id="IPR052358">
    <property type="entry name" value="Aro_Compnd_Degr_Hydrolases"/>
</dbReference>
<evidence type="ECO:0000313" key="2">
    <source>
        <dbReference type="EMBL" id="CAE8639289.1"/>
    </source>
</evidence>
<dbReference type="Gene3D" id="3.20.20.140">
    <property type="entry name" value="Metal-dependent hydrolases"/>
    <property type="match status" value="1"/>
</dbReference>
<dbReference type="PANTHER" id="PTHR35563:SF2">
    <property type="entry name" value="BARREL METAL-DEPENDENT HYDROLASE, PUTATIVE (AFU_ORTHOLOGUE AFUA_1G16240)-RELATED"/>
    <property type="match status" value="1"/>
</dbReference>
<feature type="domain" description="Amidohydrolase-related" evidence="1">
    <location>
        <begin position="14"/>
        <end position="194"/>
    </location>
</feature>
<proteinExistence type="predicted"/>
<dbReference type="OMA" id="QVIIDHW"/>
<dbReference type="InterPro" id="IPR006680">
    <property type="entry name" value="Amidohydro-rel"/>
</dbReference>
<feature type="non-terminal residue" evidence="2">
    <location>
        <position position="201"/>
    </location>
</feature>
<sequence>MARAAGQRRSLPHVDSHLHLWTPDTENFPADVAPSEHLNKDRRATHENFVTLMDQTGVSHAVVVQPVNYGQDYGYLLSAMDAHPKRLRGMFVADPSVPASEASAWVERRAKSHAGWVGLRFNPYKWPADRVMSDDTGVAMFRLSRHAADIEKLLTSSPVTQVIIDHWGFFLQPATGSGEDRLVDEESWQSLLRLAAFKQAF</sequence>
<evidence type="ECO:0000313" key="3">
    <source>
        <dbReference type="Proteomes" id="UP000654075"/>
    </source>
</evidence>
<dbReference type="InterPro" id="IPR032466">
    <property type="entry name" value="Metal_Hydrolase"/>
</dbReference>
<name>A0A813HMC2_POLGL</name>
<dbReference type="AlphaFoldDB" id="A0A813HMC2"/>
<accession>A0A813HMC2</accession>
<dbReference type="Pfam" id="PF04909">
    <property type="entry name" value="Amidohydro_2"/>
    <property type="match status" value="1"/>
</dbReference>
<gene>
    <name evidence="2" type="ORF">PGLA1383_LOCUS54334</name>
</gene>
<reference evidence="2" key="1">
    <citation type="submission" date="2021-02" db="EMBL/GenBank/DDBJ databases">
        <authorList>
            <person name="Dougan E. K."/>
            <person name="Rhodes N."/>
            <person name="Thang M."/>
            <person name="Chan C."/>
        </authorList>
    </citation>
    <scope>NUCLEOTIDE SEQUENCE</scope>
</reference>
<dbReference type="EMBL" id="CAJNNV010032209">
    <property type="protein sequence ID" value="CAE8639289.1"/>
    <property type="molecule type" value="Genomic_DNA"/>
</dbReference>
<organism evidence="2 3">
    <name type="scientific">Polarella glacialis</name>
    <name type="common">Dinoflagellate</name>
    <dbReference type="NCBI Taxonomy" id="89957"/>
    <lineage>
        <taxon>Eukaryota</taxon>
        <taxon>Sar</taxon>
        <taxon>Alveolata</taxon>
        <taxon>Dinophyceae</taxon>
        <taxon>Suessiales</taxon>
        <taxon>Suessiaceae</taxon>
        <taxon>Polarella</taxon>
    </lineage>
</organism>
<dbReference type="GO" id="GO:0016787">
    <property type="term" value="F:hydrolase activity"/>
    <property type="evidence" value="ECO:0007669"/>
    <property type="project" value="InterPro"/>
</dbReference>
<dbReference type="PANTHER" id="PTHR35563">
    <property type="entry name" value="BARREL METAL-DEPENDENT HYDROLASE, PUTATIVE (AFU_ORTHOLOGUE AFUA_1G16240)-RELATED"/>
    <property type="match status" value="1"/>
</dbReference>
<protein>
    <recommendedName>
        <fullName evidence="1">Amidohydrolase-related domain-containing protein</fullName>
    </recommendedName>
</protein>
<dbReference type="OrthoDB" id="2135488at2759"/>
<dbReference type="SUPFAM" id="SSF51556">
    <property type="entry name" value="Metallo-dependent hydrolases"/>
    <property type="match status" value="1"/>
</dbReference>